<proteinExistence type="predicted"/>
<sequence>MPSSYTQNGGIELIADGEQATTWGDTTSENYDIMDRLSGGVGTITLTGTTHTLTTSDGALSNGQYKVLVFAGSLSATNTVTIDPNDAQHVYIVKNTTTQSVVMTQGSGGNATIAAGRTAVVYADGGGATAVVYDISNVFAVNDITITGGTISGIPALGVSGTMTATSFVGSGMLPVGGIVIWSGSVGSIPTGWFLCDGANGTPDLRNDFVIGAGGAYAVGATGGSNTITAVPAHTHAFSGTTDTQTNHTHTTNMGGAGSHTHSAGTSDPGDHTHGSILYSSGTGGVASRRGSNGTTTSPSTRTYTLNSDGAHNHNINQNAAGSHNHTVNLTTDGAHTHTYSGTTGSTGNASVTITPPYYALCYIMRGS</sequence>
<evidence type="ECO:0000313" key="2">
    <source>
        <dbReference type="EMBL" id="CAB4167763.1"/>
    </source>
</evidence>
<feature type="compositionally biased region" description="Low complexity" evidence="1">
    <location>
        <begin position="241"/>
        <end position="253"/>
    </location>
</feature>
<feature type="region of interest" description="Disordered" evidence="1">
    <location>
        <begin position="238"/>
        <end position="330"/>
    </location>
</feature>
<dbReference type="EMBL" id="LR796806">
    <property type="protein sequence ID" value="CAB4167763.1"/>
    <property type="molecule type" value="Genomic_DNA"/>
</dbReference>
<organism evidence="2">
    <name type="scientific">uncultured Caudovirales phage</name>
    <dbReference type="NCBI Taxonomy" id="2100421"/>
    <lineage>
        <taxon>Viruses</taxon>
        <taxon>Duplodnaviria</taxon>
        <taxon>Heunggongvirae</taxon>
        <taxon>Uroviricota</taxon>
        <taxon>Caudoviricetes</taxon>
        <taxon>Peduoviridae</taxon>
        <taxon>Maltschvirus</taxon>
        <taxon>Maltschvirus maltsch</taxon>
    </lineage>
</organism>
<evidence type="ECO:0000256" key="1">
    <source>
        <dbReference type="SAM" id="MobiDB-lite"/>
    </source>
</evidence>
<feature type="compositionally biased region" description="Low complexity" evidence="1">
    <location>
        <begin position="288"/>
        <end position="305"/>
    </location>
</feature>
<feature type="compositionally biased region" description="Polar residues" evidence="1">
    <location>
        <begin position="306"/>
        <end position="330"/>
    </location>
</feature>
<evidence type="ECO:0008006" key="3">
    <source>
        <dbReference type="Google" id="ProtNLM"/>
    </source>
</evidence>
<accession>A0A6J5P873</accession>
<reference evidence="2" key="1">
    <citation type="submission" date="2020-04" db="EMBL/GenBank/DDBJ databases">
        <authorList>
            <person name="Chiriac C."/>
            <person name="Salcher M."/>
            <person name="Ghai R."/>
            <person name="Kavagutti S V."/>
        </authorList>
    </citation>
    <scope>NUCLEOTIDE SEQUENCE</scope>
</reference>
<dbReference type="SUPFAM" id="SSF88874">
    <property type="entry name" value="Receptor-binding domain of short tail fibre protein gp12"/>
    <property type="match status" value="1"/>
</dbReference>
<name>A0A6J5P873_9CAUD</name>
<protein>
    <recommendedName>
        <fullName evidence="3">Phage tail collar domain containing protein</fullName>
    </recommendedName>
</protein>
<gene>
    <name evidence="2" type="ORF">UFOVP858_60</name>
</gene>